<dbReference type="OrthoDB" id="159246at2"/>
<feature type="domain" description="MobA-like NTP transferase" evidence="2">
    <location>
        <begin position="6"/>
        <end position="130"/>
    </location>
</feature>
<protein>
    <submittedName>
        <fullName evidence="3">MobA-like NTP transferase domain-containing protein</fullName>
    </submittedName>
</protein>
<gene>
    <name evidence="3" type="ORF">SAMN00808754_0153</name>
</gene>
<dbReference type="GO" id="GO:0016779">
    <property type="term" value="F:nucleotidyltransferase activity"/>
    <property type="evidence" value="ECO:0007669"/>
    <property type="project" value="UniProtKB-ARBA"/>
</dbReference>
<dbReference type="STRING" id="698762.SAMN00808754_0153"/>
<organism evidence="3 4">
    <name type="scientific">Thermanaeromonas toyohensis ToBE</name>
    <dbReference type="NCBI Taxonomy" id="698762"/>
    <lineage>
        <taxon>Bacteria</taxon>
        <taxon>Bacillati</taxon>
        <taxon>Bacillota</taxon>
        <taxon>Clostridia</taxon>
        <taxon>Neomoorellales</taxon>
        <taxon>Neomoorellaceae</taxon>
        <taxon>Thermanaeromonas</taxon>
    </lineage>
</organism>
<dbReference type="InterPro" id="IPR029044">
    <property type="entry name" value="Nucleotide-diphossugar_trans"/>
</dbReference>
<dbReference type="Gene3D" id="3.90.550.10">
    <property type="entry name" value="Spore Coat Polysaccharide Biosynthesis Protein SpsA, Chain A"/>
    <property type="match status" value="1"/>
</dbReference>
<dbReference type="AlphaFoldDB" id="A0A1W1V7Q4"/>
<evidence type="ECO:0000259" key="2">
    <source>
        <dbReference type="Pfam" id="PF12804"/>
    </source>
</evidence>
<evidence type="ECO:0000313" key="4">
    <source>
        <dbReference type="Proteomes" id="UP000192569"/>
    </source>
</evidence>
<dbReference type="PANTHER" id="PTHR19136:SF81">
    <property type="entry name" value="MOLYBDENUM COFACTOR GUANYLYLTRANSFERASE"/>
    <property type="match status" value="1"/>
</dbReference>
<evidence type="ECO:0000256" key="1">
    <source>
        <dbReference type="ARBA" id="ARBA00022679"/>
    </source>
</evidence>
<keyword evidence="1 3" id="KW-0808">Transferase</keyword>
<name>A0A1W1V7Q4_9FIRM</name>
<accession>A0A1W1V7Q4</accession>
<keyword evidence="4" id="KW-1185">Reference proteome</keyword>
<dbReference type="SUPFAM" id="SSF53448">
    <property type="entry name" value="Nucleotide-diphospho-sugar transferases"/>
    <property type="match status" value="1"/>
</dbReference>
<sequence>MRNIDGIVLAGGSPGKGEILGATTEALLPVGGRPMVTWVLRALQDSGCIERLVLVGPPELSTLAEEEGVYWVLAGSSAVESALNGYRALEGSRWLLLATADLPLLTPQAVRDFLERCLKVEADLYYPIITRQSVEEKFGGARRTYVRLKEGTFTGGNLALMRADALMPCALQGEKLVKLRKSPLGLARQIGLLFILKFILGRLTLAEVERNFSHLLGVRGVAIITPYPEIGMDVDKREDWELVRRVFDSATFLGGG</sequence>
<dbReference type="PANTHER" id="PTHR19136">
    <property type="entry name" value="MOLYBDENUM COFACTOR GUANYLYLTRANSFERASE"/>
    <property type="match status" value="1"/>
</dbReference>
<dbReference type="RefSeq" id="WP_084663084.1">
    <property type="nucleotide sequence ID" value="NZ_LT838272.1"/>
</dbReference>
<dbReference type="EMBL" id="LT838272">
    <property type="protein sequence ID" value="SMB89449.1"/>
    <property type="molecule type" value="Genomic_DNA"/>
</dbReference>
<reference evidence="3 4" key="1">
    <citation type="submission" date="2017-04" db="EMBL/GenBank/DDBJ databases">
        <authorList>
            <person name="Afonso C.L."/>
            <person name="Miller P.J."/>
            <person name="Scott M.A."/>
            <person name="Spackman E."/>
            <person name="Goraichik I."/>
            <person name="Dimitrov K.M."/>
            <person name="Suarez D.L."/>
            <person name="Swayne D.E."/>
        </authorList>
    </citation>
    <scope>NUCLEOTIDE SEQUENCE [LARGE SCALE GENOMIC DNA]</scope>
    <source>
        <strain evidence="3 4">ToBE</strain>
    </source>
</reference>
<dbReference type="Pfam" id="PF12804">
    <property type="entry name" value="NTP_transf_3"/>
    <property type="match status" value="1"/>
</dbReference>
<proteinExistence type="predicted"/>
<dbReference type="InterPro" id="IPR025877">
    <property type="entry name" value="MobA-like_NTP_Trfase"/>
</dbReference>
<evidence type="ECO:0000313" key="3">
    <source>
        <dbReference type="EMBL" id="SMB89449.1"/>
    </source>
</evidence>
<dbReference type="Proteomes" id="UP000192569">
    <property type="component" value="Chromosome I"/>
</dbReference>